<gene>
    <name evidence="1" type="ORF">GALMADRAFT_214301</name>
</gene>
<organism evidence="1 2">
    <name type="scientific">Galerina marginata (strain CBS 339.88)</name>
    <dbReference type="NCBI Taxonomy" id="685588"/>
    <lineage>
        <taxon>Eukaryota</taxon>
        <taxon>Fungi</taxon>
        <taxon>Dikarya</taxon>
        <taxon>Basidiomycota</taxon>
        <taxon>Agaricomycotina</taxon>
        <taxon>Agaricomycetes</taxon>
        <taxon>Agaricomycetidae</taxon>
        <taxon>Agaricales</taxon>
        <taxon>Agaricineae</taxon>
        <taxon>Strophariaceae</taxon>
        <taxon>Galerina</taxon>
    </lineage>
</organism>
<evidence type="ECO:0000313" key="2">
    <source>
        <dbReference type="Proteomes" id="UP000027222"/>
    </source>
</evidence>
<keyword evidence="2" id="KW-1185">Reference proteome</keyword>
<name>A0A067SJ66_GALM3</name>
<evidence type="ECO:0000313" key="1">
    <source>
        <dbReference type="EMBL" id="KDR70960.1"/>
    </source>
</evidence>
<dbReference type="EMBL" id="KL142395">
    <property type="protein sequence ID" value="KDR70960.1"/>
    <property type="molecule type" value="Genomic_DNA"/>
</dbReference>
<protein>
    <submittedName>
        <fullName evidence="1">Uncharacterized protein</fullName>
    </submittedName>
</protein>
<dbReference type="HOGENOM" id="CLU_1865252_0_0_1"/>
<sequence>MDQPPEPSSGSLVNTGHLNQLYPQYKRVVALRGDVKFLPTSSWKTQNLVLLEQAFEINPDRWLETVVHFLDDYFVNLPTNLDPNTGLELTWPDYASASPDIFTFQDSNQLTLKNDTYLVTGIDFMTSLLIPHPLERQ</sequence>
<dbReference type="OrthoDB" id="408631at2759"/>
<accession>A0A067SJ66</accession>
<proteinExistence type="predicted"/>
<dbReference type="STRING" id="685588.A0A067SJ66"/>
<dbReference type="AlphaFoldDB" id="A0A067SJ66"/>
<reference evidence="2" key="1">
    <citation type="journal article" date="2014" name="Proc. Natl. Acad. Sci. U.S.A.">
        <title>Extensive sampling of basidiomycete genomes demonstrates inadequacy of the white-rot/brown-rot paradigm for wood decay fungi.</title>
        <authorList>
            <person name="Riley R."/>
            <person name="Salamov A.A."/>
            <person name="Brown D.W."/>
            <person name="Nagy L.G."/>
            <person name="Floudas D."/>
            <person name="Held B.W."/>
            <person name="Levasseur A."/>
            <person name="Lombard V."/>
            <person name="Morin E."/>
            <person name="Otillar R."/>
            <person name="Lindquist E.A."/>
            <person name="Sun H."/>
            <person name="LaButti K.M."/>
            <person name="Schmutz J."/>
            <person name="Jabbour D."/>
            <person name="Luo H."/>
            <person name="Baker S.E."/>
            <person name="Pisabarro A.G."/>
            <person name="Walton J.D."/>
            <person name="Blanchette R.A."/>
            <person name="Henrissat B."/>
            <person name="Martin F."/>
            <person name="Cullen D."/>
            <person name="Hibbett D.S."/>
            <person name="Grigoriev I.V."/>
        </authorList>
    </citation>
    <scope>NUCLEOTIDE SEQUENCE [LARGE SCALE GENOMIC DNA]</scope>
    <source>
        <strain evidence="2">CBS 339.88</strain>
    </source>
</reference>
<dbReference type="Proteomes" id="UP000027222">
    <property type="component" value="Unassembled WGS sequence"/>
</dbReference>